<accession>A0A9P0Q5C7</accession>
<reference evidence="1" key="1">
    <citation type="submission" date="2022-03" db="EMBL/GenBank/DDBJ databases">
        <authorList>
            <person name="Sayadi A."/>
        </authorList>
    </citation>
    <scope>NUCLEOTIDE SEQUENCE</scope>
</reference>
<proteinExistence type="predicted"/>
<sequence length="59" mass="6342">MNNRPSADRPKNLYSLTQLATGCPTVIECSFCDRNSATSNRVATGGIKVTYDGKQSSCL</sequence>
<evidence type="ECO:0000313" key="2">
    <source>
        <dbReference type="Proteomes" id="UP001152888"/>
    </source>
</evidence>
<dbReference type="Proteomes" id="UP001152888">
    <property type="component" value="Unassembled WGS sequence"/>
</dbReference>
<gene>
    <name evidence="1" type="ORF">ACAOBT_LOCUS32212</name>
</gene>
<dbReference type="PROSITE" id="PS51257">
    <property type="entry name" value="PROKAR_LIPOPROTEIN"/>
    <property type="match status" value="1"/>
</dbReference>
<comment type="caution">
    <text evidence="1">The sequence shown here is derived from an EMBL/GenBank/DDBJ whole genome shotgun (WGS) entry which is preliminary data.</text>
</comment>
<dbReference type="EMBL" id="CAKOFQ010008078">
    <property type="protein sequence ID" value="CAH2011517.1"/>
    <property type="molecule type" value="Genomic_DNA"/>
</dbReference>
<evidence type="ECO:0000313" key="1">
    <source>
        <dbReference type="EMBL" id="CAH2011517.1"/>
    </source>
</evidence>
<dbReference type="AlphaFoldDB" id="A0A9P0Q5C7"/>
<name>A0A9P0Q5C7_ACAOB</name>
<organism evidence="1 2">
    <name type="scientific">Acanthoscelides obtectus</name>
    <name type="common">Bean weevil</name>
    <name type="synonym">Bruchus obtectus</name>
    <dbReference type="NCBI Taxonomy" id="200917"/>
    <lineage>
        <taxon>Eukaryota</taxon>
        <taxon>Metazoa</taxon>
        <taxon>Ecdysozoa</taxon>
        <taxon>Arthropoda</taxon>
        <taxon>Hexapoda</taxon>
        <taxon>Insecta</taxon>
        <taxon>Pterygota</taxon>
        <taxon>Neoptera</taxon>
        <taxon>Endopterygota</taxon>
        <taxon>Coleoptera</taxon>
        <taxon>Polyphaga</taxon>
        <taxon>Cucujiformia</taxon>
        <taxon>Chrysomeloidea</taxon>
        <taxon>Chrysomelidae</taxon>
        <taxon>Bruchinae</taxon>
        <taxon>Bruchini</taxon>
        <taxon>Acanthoscelides</taxon>
    </lineage>
</organism>
<keyword evidence="2" id="KW-1185">Reference proteome</keyword>
<protein>
    <submittedName>
        <fullName evidence="1">Uncharacterized protein</fullName>
    </submittedName>
</protein>